<dbReference type="InterPro" id="IPR036431">
    <property type="entry name" value="ARID_dom_sf"/>
</dbReference>
<dbReference type="PROSITE" id="PS51011">
    <property type="entry name" value="ARID"/>
    <property type="match status" value="1"/>
</dbReference>
<keyword evidence="3" id="KW-0539">Nucleus</keyword>
<proteinExistence type="predicted"/>
<feature type="compositionally biased region" description="Low complexity" evidence="4">
    <location>
        <begin position="287"/>
        <end position="299"/>
    </location>
</feature>
<name>A0ABM1SDS9_LIMPO</name>
<dbReference type="Pfam" id="PF01388">
    <property type="entry name" value="ARID"/>
    <property type="match status" value="1"/>
</dbReference>
<dbReference type="SMART" id="SM00501">
    <property type="entry name" value="BRIGHT"/>
    <property type="match status" value="1"/>
</dbReference>
<dbReference type="RefSeq" id="XP_022241784.1">
    <property type="nucleotide sequence ID" value="XM_022386076.1"/>
</dbReference>
<evidence type="ECO:0000256" key="3">
    <source>
        <dbReference type="ARBA" id="ARBA00023242"/>
    </source>
</evidence>
<evidence type="ECO:0000256" key="1">
    <source>
        <dbReference type="ARBA" id="ARBA00023015"/>
    </source>
</evidence>
<reference evidence="7" key="1">
    <citation type="submission" date="2025-08" db="UniProtKB">
        <authorList>
            <consortium name="RefSeq"/>
        </authorList>
    </citation>
    <scope>IDENTIFICATION</scope>
    <source>
        <tissue evidence="7">Muscle</tissue>
    </source>
</reference>
<evidence type="ECO:0000313" key="7">
    <source>
        <dbReference type="RefSeq" id="XP_022241784.1"/>
    </source>
</evidence>
<evidence type="ECO:0000256" key="2">
    <source>
        <dbReference type="ARBA" id="ARBA00023163"/>
    </source>
</evidence>
<keyword evidence="6" id="KW-1185">Reference proteome</keyword>
<feature type="domain" description="ARID" evidence="5">
    <location>
        <begin position="323"/>
        <end position="415"/>
    </location>
</feature>
<dbReference type="GeneID" id="106459575"/>
<dbReference type="SUPFAM" id="SSF46774">
    <property type="entry name" value="ARID-like"/>
    <property type="match status" value="1"/>
</dbReference>
<dbReference type="Proteomes" id="UP000694941">
    <property type="component" value="Unplaced"/>
</dbReference>
<dbReference type="InterPro" id="IPR051232">
    <property type="entry name" value="ARID/SWI1_ChromRemod"/>
</dbReference>
<evidence type="ECO:0000259" key="5">
    <source>
        <dbReference type="PROSITE" id="PS51011"/>
    </source>
</evidence>
<accession>A0ABM1SDS9</accession>
<dbReference type="PANTHER" id="PTHR13964:SF44">
    <property type="entry name" value="ARID DOMAIN-CONTAINING PROTEIN"/>
    <property type="match status" value="1"/>
</dbReference>
<dbReference type="Gene3D" id="1.10.150.60">
    <property type="entry name" value="ARID DNA-binding domain"/>
    <property type="match status" value="1"/>
</dbReference>
<feature type="region of interest" description="Disordered" evidence="4">
    <location>
        <begin position="268"/>
        <end position="309"/>
    </location>
</feature>
<dbReference type="InterPro" id="IPR001606">
    <property type="entry name" value="ARID_dom"/>
</dbReference>
<organism evidence="6 7">
    <name type="scientific">Limulus polyphemus</name>
    <name type="common">Atlantic horseshoe crab</name>
    <dbReference type="NCBI Taxonomy" id="6850"/>
    <lineage>
        <taxon>Eukaryota</taxon>
        <taxon>Metazoa</taxon>
        <taxon>Ecdysozoa</taxon>
        <taxon>Arthropoda</taxon>
        <taxon>Chelicerata</taxon>
        <taxon>Merostomata</taxon>
        <taxon>Xiphosura</taxon>
        <taxon>Limulidae</taxon>
        <taxon>Limulus</taxon>
    </lineage>
</organism>
<feature type="compositionally biased region" description="Basic and acidic residues" evidence="4">
    <location>
        <begin position="300"/>
        <end position="309"/>
    </location>
</feature>
<keyword evidence="1" id="KW-0805">Transcription regulation</keyword>
<protein>
    <submittedName>
        <fullName evidence="7">Uncharacterized protein LOC106459575 isoform X1</fullName>
    </submittedName>
</protein>
<dbReference type="PANTHER" id="PTHR13964">
    <property type="entry name" value="RBP-RELATED"/>
    <property type="match status" value="1"/>
</dbReference>
<dbReference type="CDD" id="cd16869">
    <property type="entry name" value="ARID_ARID5"/>
    <property type="match status" value="1"/>
</dbReference>
<feature type="region of interest" description="Disordered" evidence="4">
    <location>
        <begin position="779"/>
        <end position="798"/>
    </location>
</feature>
<keyword evidence="2" id="KW-0804">Transcription</keyword>
<evidence type="ECO:0000256" key="4">
    <source>
        <dbReference type="SAM" id="MobiDB-lite"/>
    </source>
</evidence>
<dbReference type="SMART" id="SM01014">
    <property type="entry name" value="ARID"/>
    <property type="match status" value="1"/>
</dbReference>
<evidence type="ECO:0000313" key="6">
    <source>
        <dbReference type="Proteomes" id="UP000694941"/>
    </source>
</evidence>
<sequence>MIANSFINNEFKCASGEFVGASCGHHGSYTFYKAFKYLKHGKYKILTLGEFFFVRIPPDDDPCIGELQLLWEDKNSDQLLSSMRLYFLPEQTPEGRKSYHGEHEVLAASEKVILRLVDLVQWITEEVEWSHGLVANSTDSVNRAPCMTSSLEKGPPLFHSKAGNGINLNKAFSENVPYLNISDVEKDKKMNHGDVLSDQQPSILVLSYARYCRYRAMLIRLSGLNDQCFKNLLVVALGGITLPNQKTRVLFCRDTFDHDALANNDSNCDHLAPNLKGRPRKKKAKINRSNSPSSESNASEETKEGDAKMKIECTSNGTERKASKKEQEFLQKLFKFMQERNTPINRVPHLGFKQIDLYWFFTCVQNIGGYEKITSKKLWKNIYDELGGNPESTSAATCTRRHYERLLLPFEIYMKGTEDSMFSNALSKKKKVESTKKNHIINTTNRNNAREELETSNSTVFDNDSCMSEASTHNESVTQEERPKNQAVYIKKEDSFYNNAWLSDLEKQEQEWESRRRKEPKQKQRKDDILLEKEKKWNEIRKRNAVGRNLVKQVRPSRVISKSSSTVYKQLVKPDPQSLEEADKITWTTSSSSQNEAEASLTGQHLEIQNNNNLRNSEPISQQPYSLQFQHFPSNNKNTVESNSEKQIILSKYSGNTQLLKSPARLCSGASGMKSGPSTQSVKIEYSTAGGTQEPKSVYKTSIMSPLLFRKRSFPRTIVPSANSNTQLSLLQHKVTSQDLDPHTSVSGIISESYKQTARGRLLGGKEALDLPLPRPSVIHHTEKVGSPPPDQNNGLSQPIYEQISPASEPSSPPPPVEKKEPNILNKIMEHMTQTLPELTSRHSPVSPNSTAVSSVALHSFKPDQCKDTLSPLFTSSKTECPLLLTSALKTVSPGLLPSVSSTGSPVFLPSDSITRPLNFSPKTSTTEYQMSLPTASITAGSLVSLGRTRSHHMNITLASDDDTASQTVSYTGQSNLLPKNFKTVLDVEKYQFSALPHGMLLSDTQYYNKHSFATSDYQYESIKTRVPHLNGTFAHQSKNSFHALAICPAVEPISPVTPTPSPPLDSHHHISQEGFAKSLPTFFSDDNYQALDLTMKKNSSTLKQDPSCTKVQEYKKVTTISTEPEGCLDLSIKKKQKIEVVNQFKSPSNFPAVEKNSQFVQTNSTAWPVNICKSHINNEISIQAHIDTKVPIQAHTTQIENKAPRQIYTSNVNSKTPKSYINIRNKTPTMSHTTQEVNISDEAPLQFHTTHLPNKAPNHVYSQNTKPSIDHELHLSKHQTSNEATLKSCLISKNDFLASDSSKKAYVTEYNPQLPQFINPTVHPYHSPLLGYVQQPFMPLEAIQASVAACQNIIGRDFFNLFPQLYHQFYKRSNTP</sequence>
<gene>
    <name evidence="7" type="primary">LOC106459575</name>
</gene>
<feature type="compositionally biased region" description="Basic residues" evidence="4">
    <location>
        <begin position="277"/>
        <end position="286"/>
    </location>
</feature>